<dbReference type="GO" id="GO:0016787">
    <property type="term" value="F:hydrolase activity"/>
    <property type="evidence" value="ECO:0007669"/>
    <property type="project" value="UniProtKB-KW"/>
</dbReference>
<organism evidence="3 4">
    <name type="scientific">Paenibacillus thiaminolyticus</name>
    <name type="common">Bacillus thiaminolyticus</name>
    <dbReference type="NCBI Taxonomy" id="49283"/>
    <lineage>
        <taxon>Bacteria</taxon>
        <taxon>Bacillati</taxon>
        <taxon>Bacillota</taxon>
        <taxon>Bacilli</taxon>
        <taxon>Bacillales</taxon>
        <taxon>Paenibacillaceae</taxon>
        <taxon>Paenibacillus</taxon>
    </lineage>
</organism>
<dbReference type="InterPro" id="IPR000073">
    <property type="entry name" value="AB_hydrolase_1"/>
</dbReference>
<feature type="domain" description="AB hydrolase-1" evidence="1">
    <location>
        <begin position="80"/>
        <end position="333"/>
    </location>
</feature>
<sequence>MNQPVVKVRNRKKRSWTKILLVFICCVALLIGSGFVYEYVSAQQAKKNYAPPGKLVDVGGFRLHVNKIGSGSPVILLEAGSRESSLIWRDIPEKLAEFATVVRYDRAGYAWSDAAPTERSGDNIVQELHSALEQEGIHGPYILVGHSVGGMYSRLFAEKYKDEVEGLILLDARPENYSRETDPIFENEGFDSATAGMPSKAVIKLLKMSGGLRLFQNSLLAQMPEKERTFFVNVEASSSFLDTAEEEDRQLAKVEEAIRNQRLDSLPVKIITHGIPNDATAFGMSAEASRQLEDIWQAQQRDMLQLSTDSELIVAERSGHMVMHDEPDLVIDAIKSVIHNRTRQDS</sequence>
<evidence type="ECO:0000313" key="2">
    <source>
        <dbReference type="EMBL" id="MCY9606410.1"/>
    </source>
</evidence>
<keyword evidence="3" id="KW-0378">Hydrolase</keyword>
<dbReference type="RefSeq" id="WP_087440129.1">
    <property type="nucleotide sequence ID" value="NZ_CABMNB010000001.1"/>
</dbReference>
<dbReference type="GeneID" id="76999919"/>
<dbReference type="EMBL" id="JAMDMM010000011">
    <property type="protein sequence ID" value="MCY9606410.1"/>
    <property type="molecule type" value="Genomic_DNA"/>
</dbReference>
<dbReference type="InterPro" id="IPR050266">
    <property type="entry name" value="AB_hydrolase_sf"/>
</dbReference>
<accession>A0AAP9DZA4</accession>
<dbReference type="PANTHER" id="PTHR43798:SF33">
    <property type="entry name" value="HYDROLASE, PUTATIVE (AFU_ORTHOLOGUE AFUA_2G14860)-RELATED"/>
    <property type="match status" value="1"/>
</dbReference>
<reference evidence="2 5" key="2">
    <citation type="submission" date="2022-05" db="EMBL/GenBank/DDBJ databases">
        <title>Genome Sequencing of Bee-Associated Microbes.</title>
        <authorList>
            <person name="Dunlap C."/>
        </authorList>
    </citation>
    <scope>NUCLEOTIDE SEQUENCE [LARGE SCALE GENOMIC DNA]</scope>
    <source>
        <strain evidence="2 5">NRRL B-14613</strain>
    </source>
</reference>
<proteinExistence type="predicted"/>
<dbReference type="Proteomes" id="UP001209276">
    <property type="component" value="Unassembled WGS sequence"/>
</dbReference>
<name>A0AAP9DZA4_PANTH</name>
<keyword evidence="5" id="KW-1185">Reference proteome</keyword>
<dbReference type="Pfam" id="PF12697">
    <property type="entry name" value="Abhydrolase_6"/>
    <property type="match status" value="1"/>
</dbReference>
<dbReference type="InterPro" id="IPR029058">
    <property type="entry name" value="AB_hydrolase_fold"/>
</dbReference>
<evidence type="ECO:0000259" key="1">
    <source>
        <dbReference type="Pfam" id="PF12697"/>
    </source>
</evidence>
<dbReference type="Gene3D" id="3.40.50.1820">
    <property type="entry name" value="alpha/beta hydrolase"/>
    <property type="match status" value="1"/>
</dbReference>
<dbReference type="SUPFAM" id="SSF53474">
    <property type="entry name" value="alpha/beta-Hydrolases"/>
    <property type="match status" value="1"/>
</dbReference>
<dbReference type="PANTHER" id="PTHR43798">
    <property type="entry name" value="MONOACYLGLYCEROL LIPASE"/>
    <property type="match status" value="1"/>
</dbReference>
<dbReference type="GO" id="GO:0016020">
    <property type="term" value="C:membrane"/>
    <property type="evidence" value="ECO:0007669"/>
    <property type="project" value="TreeGrafter"/>
</dbReference>
<dbReference type="AlphaFoldDB" id="A0AAP9DZA4"/>
<protein>
    <submittedName>
        <fullName evidence="3">Alpha/beta hydrolase</fullName>
    </submittedName>
</protein>
<evidence type="ECO:0000313" key="3">
    <source>
        <dbReference type="EMBL" id="QDM46982.1"/>
    </source>
</evidence>
<evidence type="ECO:0000313" key="4">
    <source>
        <dbReference type="Proteomes" id="UP000315377"/>
    </source>
</evidence>
<dbReference type="Proteomes" id="UP000315377">
    <property type="component" value="Chromosome"/>
</dbReference>
<dbReference type="EMBL" id="CP041405">
    <property type="protein sequence ID" value="QDM46982.1"/>
    <property type="molecule type" value="Genomic_DNA"/>
</dbReference>
<reference evidence="3 4" key="1">
    <citation type="submission" date="2019-07" db="EMBL/GenBank/DDBJ databases">
        <title>Paenibacillus thiaminolyticus NRRL B-4156.</title>
        <authorList>
            <person name="Hehnly C."/>
            <person name="Zhang L."/>
        </authorList>
    </citation>
    <scope>NUCLEOTIDE SEQUENCE [LARGE SCALE GENOMIC DNA]</scope>
    <source>
        <strain evidence="3 4">NRRL B-4156</strain>
    </source>
</reference>
<gene>
    <name evidence="3" type="ORF">FLT43_28575</name>
    <name evidence="2" type="ORF">M5W83_04455</name>
</gene>
<evidence type="ECO:0000313" key="5">
    <source>
        <dbReference type="Proteomes" id="UP001209276"/>
    </source>
</evidence>